<accession>A0A8R7RF90</accession>
<dbReference type="AlphaFoldDB" id="A0A8R7RF90"/>
<evidence type="ECO:0000313" key="3">
    <source>
        <dbReference type="Proteomes" id="UP000015106"/>
    </source>
</evidence>
<organism evidence="2 3">
    <name type="scientific">Triticum urartu</name>
    <name type="common">Red wild einkorn</name>
    <name type="synonym">Crithodium urartu</name>
    <dbReference type="NCBI Taxonomy" id="4572"/>
    <lineage>
        <taxon>Eukaryota</taxon>
        <taxon>Viridiplantae</taxon>
        <taxon>Streptophyta</taxon>
        <taxon>Embryophyta</taxon>
        <taxon>Tracheophyta</taxon>
        <taxon>Spermatophyta</taxon>
        <taxon>Magnoliopsida</taxon>
        <taxon>Liliopsida</taxon>
        <taxon>Poales</taxon>
        <taxon>Poaceae</taxon>
        <taxon>BOP clade</taxon>
        <taxon>Pooideae</taxon>
        <taxon>Triticodae</taxon>
        <taxon>Triticeae</taxon>
        <taxon>Triticinae</taxon>
        <taxon>Triticum</taxon>
    </lineage>
</organism>
<dbReference type="Gramene" id="TuG1812S0003487700.01.T02">
    <property type="protein sequence ID" value="TuG1812S0003487700.01.T02.s_cds15146"/>
    <property type="gene ID" value="TuG1812S0003487700.01"/>
</dbReference>
<evidence type="ECO:0000256" key="1">
    <source>
        <dbReference type="SAM" id="MobiDB-lite"/>
    </source>
</evidence>
<name>A0A8R7RF90_TRIUA</name>
<evidence type="ECO:0000313" key="2">
    <source>
        <dbReference type="EnsemblPlants" id="TuG1812S0003487700.01.T02.s_cds15146"/>
    </source>
</evidence>
<dbReference type="Proteomes" id="UP000015106">
    <property type="component" value="Unassembled WGS sequence"/>
</dbReference>
<proteinExistence type="predicted"/>
<feature type="region of interest" description="Disordered" evidence="1">
    <location>
        <begin position="12"/>
        <end position="33"/>
    </location>
</feature>
<sequence length="84" mass="8600">MRALSVIVWTSAQSAKGTGENGATEERSDGASASSHVPACLLLLMLDATPSRPAASTMVKAPFIVGPVVYVGATYGAIRPLLGR</sequence>
<reference evidence="3" key="1">
    <citation type="journal article" date="2013" name="Nature">
        <title>Draft genome of the wheat A-genome progenitor Triticum urartu.</title>
        <authorList>
            <person name="Ling H.Q."/>
            <person name="Zhao S."/>
            <person name="Liu D."/>
            <person name="Wang J."/>
            <person name="Sun H."/>
            <person name="Zhang C."/>
            <person name="Fan H."/>
            <person name="Li D."/>
            <person name="Dong L."/>
            <person name="Tao Y."/>
            <person name="Gao C."/>
            <person name="Wu H."/>
            <person name="Li Y."/>
            <person name="Cui Y."/>
            <person name="Guo X."/>
            <person name="Zheng S."/>
            <person name="Wang B."/>
            <person name="Yu K."/>
            <person name="Liang Q."/>
            <person name="Yang W."/>
            <person name="Lou X."/>
            <person name="Chen J."/>
            <person name="Feng M."/>
            <person name="Jian J."/>
            <person name="Zhang X."/>
            <person name="Luo G."/>
            <person name="Jiang Y."/>
            <person name="Liu J."/>
            <person name="Wang Z."/>
            <person name="Sha Y."/>
            <person name="Zhang B."/>
            <person name="Wu H."/>
            <person name="Tang D."/>
            <person name="Shen Q."/>
            <person name="Xue P."/>
            <person name="Zou S."/>
            <person name="Wang X."/>
            <person name="Liu X."/>
            <person name="Wang F."/>
            <person name="Yang Y."/>
            <person name="An X."/>
            <person name="Dong Z."/>
            <person name="Zhang K."/>
            <person name="Zhang X."/>
            <person name="Luo M.C."/>
            <person name="Dvorak J."/>
            <person name="Tong Y."/>
            <person name="Wang J."/>
            <person name="Yang H."/>
            <person name="Li Z."/>
            <person name="Wang D."/>
            <person name="Zhang A."/>
            <person name="Wang J."/>
        </authorList>
    </citation>
    <scope>NUCLEOTIDE SEQUENCE</scope>
    <source>
        <strain evidence="3">cv. G1812</strain>
    </source>
</reference>
<reference evidence="2" key="2">
    <citation type="submission" date="2022-06" db="UniProtKB">
        <authorList>
            <consortium name="EnsemblPlants"/>
        </authorList>
    </citation>
    <scope>IDENTIFICATION</scope>
</reference>
<protein>
    <submittedName>
        <fullName evidence="2">Uncharacterized protein</fullName>
    </submittedName>
</protein>
<dbReference type="EnsemblPlants" id="TuG1812S0003487700.01.T02">
    <property type="protein sequence ID" value="TuG1812S0003487700.01.T02.s_cds15146"/>
    <property type="gene ID" value="TuG1812S0003487700.01"/>
</dbReference>
<keyword evidence="3" id="KW-1185">Reference proteome</keyword>